<dbReference type="Proteomes" id="UP000095725">
    <property type="component" value="Unassembled WGS sequence"/>
</dbReference>
<sequence>MKVEDSKALKEYQEKLKRARCTGNLIDPDESLTVRMNRIQRAKRDVKYLVETYLPHYATADCADFQIAHANRVMNDPIYKGYAEWGRGLAKSVWNDVIIPLWLWINGETHYMCIVSDTFDRACDLLEDLRAEFEANELLKHDFGEQYNPGYWEKGNFVTMNGFICKAFGAKQKVRGLRKGAHRPDLWIIDDLETPQTIKNNRMQDDYADWIEADVLATMTGKRRRLIGANNRFASRMVQTILKQRHPDWDWHLVKAYDPVTYEPAWKSMYSAQFYRQQEKDMGILAAHAEYNHVPLVKGKIFKPEMVKWGKLPDLHTMNAIVAHWDIAYAGTDTSDFNACKIWGRHKNDFWLIDGFVKQSKMKLCVQWMCMKQAEFRAKGIICFWQYESQFWNDEVKRNIEEAEAETGVELNLVPIQTPKTMTKLLRMLSMHPYYQNGRMYVNELLKSNPDIAVGLKQLYAVEPGMTEHDDSPDADEQAVKKLEIYTDPPQSEDEPASRPWKAGRYKRKYTW</sequence>
<evidence type="ECO:0000313" key="2">
    <source>
        <dbReference type="EMBL" id="CUP79377.1"/>
    </source>
</evidence>
<feature type="region of interest" description="Disordered" evidence="1">
    <location>
        <begin position="465"/>
        <end position="512"/>
    </location>
</feature>
<organism evidence="2 3">
    <name type="scientific">Bacteroides caccae</name>
    <dbReference type="NCBI Taxonomy" id="47678"/>
    <lineage>
        <taxon>Bacteria</taxon>
        <taxon>Pseudomonadati</taxon>
        <taxon>Bacteroidota</taxon>
        <taxon>Bacteroidia</taxon>
        <taxon>Bacteroidales</taxon>
        <taxon>Bacteroidaceae</taxon>
        <taxon>Bacteroides</taxon>
    </lineage>
</organism>
<evidence type="ECO:0000313" key="3">
    <source>
        <dbReference type="Proteomes" id="UP000095725"/>
    </source>
</evidence>
<dbReference type="InterPro" id="IPR027417">
    <property type="entry name" value="P-loop_NTPase"/>
</dbReference>
<proteinExistence type="predicted"/>
<feature type="compositionally biased region" description="Basic residues" evidence="1">
    <location>
        <begin position="502"/>
        <end position="512"/>
    </location>
</feature>
<name>A0A174R641_9BACE</name>
<protein>
    <submittedName>
        <fullName evidence="2">Phage uncharacterized protein, C-terminal domain</fullName>
    </submittedName>
</protein>
<accession>A0A174R641</accession>
<dbReference type="Gene3D" id="3.40.50.300">
    <property type="entry name" value="P-loop containing nucleotide triphosphate hydrolases"/>
    <property type="match status" value="1"/>
</dbReference>
<evidence type="ECO:0000256" key="1">
    <source>
        <dbReference type="SAM" id="MobiDB-lite"/>
    </source>
</evidence>
<feature type="compositionally biased region" description="Basic and acidic residues" evidence="1">
    <location>
        <begin position="466"/>
        <end position="485"/>
    </location>
</feature>
<dbReference type="RefSeq" id="WP_055256005.1">
    <property type="nucleotide sequence ID" value="NZ_CZBL01000003.1"/>
</dbReference>
<dbReference type="EMBL" id="CZBL01000003">
    <property type="protein sequence ID" value="CUP79377.1"/>
    <property type="molecule type" value="Genomic_DNA"/>
</dbReference>
<dbReference type="AlphaFoldDB" id="A0A174R641"/>
<reference evidence="2 3" key="1">
    <citation type="submission" date="2015-09" db="EMBL/GenBank/DDBJ databases">
        <authorList>
            <consortium name="Pathogen Informatics"/>
        </authorList>
    </citation>
    <scope>NUCLEOTIDE SEQUENCE [LARGE SCALE GENOMIC DNA]</scope>
    <source>
        <strain evidence="2 3">2789STDY5834946</strain>
    </source>
</reference>
<gene>
    <name evidence="2" type="ORF">ERS852558_00995</name>
</gene>